<dbReference type="GO" id="GO:0030286">
    <property type="term" value="C:dynein complex"/>
    <property type="evidence" value="ECO:0007669"/>
    <property type="project" value="InterPro"/>
</dbReference>
<reference evidence="2" key="1">
    <citation type="submission" date="2018-11" db="EMBL/GenBank/DDBJ databases">
        <authorList>
            <consortium name="Pathogen Informatics"/>
        </authorList>
    </citation>
    <scope>NUCLEOTIDE SEQUENCE</scope>
</reference>
<dbReference type="PANTHER" id="PTHR22878">
    <property type="entry name" value="DYNEIN HEAVY CHAIN 6, AXONEMAL-LIKE-RELATED"/>
    <property type="match status" value="1"/>
</dbReference>
<dbReference type="AlphaFoldDB" id="A0A3S5CBT5"/>
<dbReference type="GO" id="GO:0045505">
    <property type="term" value="F:dynein intermediate chain binding"/>
    <property type="evidence" value="ECO:0007669"/>
    <property type="project" value="InterPro"/>
</dbReference>
<dbReference type="GO" id="GO:0051959">
    <property type="term" value="F:dynein light intermediate chain binding"/>
    <property type="evidence" value="ECO:0007669"/>
    <property type="project" value="InterPro"/>
</dbReference>
<dbReference type="Pfam" id="PF18199">
    <property type="entry name" value="Dynein_C"/>
    <property type="match status" value="1"/>
</dbReference>
<name>A0A3S5CBT5_9PLAT</name>
<dbReference type="InterPro" id="IPR026983">
    <property type="entry name" value="DHC"/>
</dbReference>
<dbReference type="Gene3D" id="3.10.490.20">
    <property type="match status" value="1"/>
</dbReference>
<proteinExistence type="predicted"/>
<dbReference type="InterPro" id="IPR041228">
    <property type="entry name" value="Dynein_C"/>
</dbReference>
<protein>
    <recommendedName>
        <fullName evidence="1">Dynein heavy chain C-terminal domain-containing protein</fullName>
    </recommendedName>
</protein>
<dbReference type="Proteomes" id="UP000784294">
    <property type="component" value="Unassembled WGS sequence"/>
</dbReference>
<gene>
    <name evidence="2" type="ORF">PXEA_LOCUS1644</name>
</gene>
<keyword evidence="3" id="KW-1185">Reference proteome</keyword>
<evidence type="ECO:0000313" key="2">
    <source>
        <dbReference type="EMBL" id="VEL08204.1"/>
    </source>
</evidence>
<organism evidence="2 3">
    <name type="scientific">Protopolystoma xenopodis</name>
    <dbReference type="NCBI Taxonomy" id="117903"/>
    <lineage>
        <taxon>Eukaryota</taxon>
        <taxon>Metazoa</taxon>
        <taxon>Spiralia</taxon>
        <taxon>Lophotrochozoa</taxon>
        <taxon>Platyhelminthes</taxon>
        <taxon>Monogenea</taxon>
        <taxon>Polyopisthocotylea</taxon>
        <taxon>Polystomatidea</taxon>
        <taxon>Polystomatidae</taxon>
        <taxon>Protopolystoma</taxon>
    </lineage>
</organism>
<evidence type="ECO:0000259" key="1">
    <source>
        <dbReference type="Pfam" id="PF18199"/>
    </source>
</evidence>
<comment type="caution">
    <text evidence="2">The sequence shown here is derived from an EMBL/GenBank/DDBJ whole genome shotgun (WGS) entry which is preliminary data.</text>
</comment>
<dbReference type="GO" id="GO:0007018">
    <property type="term" value="P:microtubule-based movement"/>
    <property type="evidence" value="ECO:0007669"/>
    <property type="project" value="InterPro"/>
</dbReference>
<dbReference type="EMBL" id="CAAALY010003392">
    <property type="protein sequence ID" value="VEL08204.1"/>
    <property type="molecule type" value="Genomic_DNA"/>
</dbReference>
<dbReference type="PANTHER" id="PTHR22878:SF63">
    <property type="entry name" value="DYNEIN AXONEMAL HEAVY CHAIN 10"/>
    <property type="match status" value="1"/>
</dbReference>
<feature type="domain" description="Dynein heavy chain C-terminal" evidence="1">
    <location>
        <begin position="31"/>
        <end position="107"/>
    </location>
</feature>
<dbReference type="InterPro" id="IPR043160">
    <property type="entry name" value="Dynein_C_barrel"/>
</dbReference>
<sequence length="162" mass="17754">MVRLTDDADFDVNLDADYDAGETSGNLTTGKSEPPIMWLSGLHHPRAYLTALIQKACRKNGWSLDKCTLHTSVTQVAPDELHTILMAPELGCNISGLFLEGSAWDIEGAGSFDPRLGFNPQSSPFGSNQSPRLLPRIPYLTASMISRHWCHRIRATQGVMSA</sequence>
<dbReference type="OrthoDB" id="447173at2759"/>
<accession>A0A3S5CBT5</accession>
<evidence type="ECO:0000313" key="3">
    <source>
        <dbReference type="Proteomes" id="UP000784294"/>
    </source>
</evidence>